<feature type="coiled-coil region" evidence="1">
    <location>
        <begin position="342"/>
        <end position="390"/>
    </location>
</feature>
<evidence type="ECO:0000256" key="2">
    <source>
        <dbReference type="SAM" id="Phobius"/>
    </source>
</evidence>
<protein>
    <submittedName>
        <fullName evidence="3">Coiled-coil protein</fullName>
    </submittedName>
</protein>
<dbReference type="OrthoDB" id="5653038at2"/>
<feature type="transmembrane region" description="Helical" evidence="2">
    <location>
        <begin position="93"/>
        <end position="119"/>
    </location>
</feature>
<keyword evidence="2" id="KW-0472">Membrane</keyword>
<reference evidence="3 4" key="1">
    <citation type="submission" date="2015-11" db="EMBL/GenBank/DDBJ databases">
        <title>Genomic analysis of 38 Legionella species identifies large and diverse effector repertoires.</title>
        <authorList>
            <person name="Burstein D."/>
            <person name="Amaro F."/>
            <person name="Zusman T."/>
            <person name="Lifshitz Z."/>
            <person name="Cohen O."/>
            <person name="Gilbert J.A."/>
            <person name="Pupko T."/>
            <person name="Shuman H.A."/>
            <person name="Segal G."/>
        </authorList>
    </citation>
    <scope>NUCLEOTIDE SEQUENCE [LARGE SCALE GENOMIC DNA]</scope>
    <source>
        <strain evidence="3 4">WIGA</strain>
    </source>
</reference>
<feature type="transmembrane region" description="Helical" evidence="2">
    <location>
        <begin position="267"/>
        <end position="289"/>
    </location>
</feature>
<keyword evidence="1" id="KW-0175">Coiled coil</keyword>
<gene>
    <name evidence="3" type="ORF">Lboz_0768</name>
</gene>
<keyword evidence="4" id="KW-1185">Reference proteome</keyword>
<evidence type="ECO:0000313" key="4">
    <source>
        <dbReference type="Proteomes" id="UP000054695"/>
    </source>
</evidence>
<dbReference type="AlphaFoldDB" id="A0A0W0RXN6"/>
<dbReference type="Proteomes" id="UP000054695">
    <property type="component" value="Unassembled WGS sequence"/>
</dbReference>
<comment type="caution">
    <text evidence="3">The sequence shown here is derived from an EMBL/GenBank/DDBJ whole genome shotgun (WGS) entry which is preliminary data.</text>
</comment>
<dbReference type="EMBL" id="LNXU01000008">
    <property type="protein sequence ID" value="KTC75668.1"/>
    <property type="molecule type" value="Genomic_DNA"/>
</dbReference>
<evidence type="ECO:0000313" key="3">
    <source>
        <dbReference type="EMBL" id="KTC75668.1"/>
    </source>
</evidence>
<feature type="coiled-coil region" evidence="1">
    <location>
        <begin position="183"/>
        <end position="210"/>
    </location>
</feature>
<dbReference type="RefSeq" id="WP_058458460.1">
    <property type="nucleotide sequence ID" value="NZ_CAAAIY010000028.1"/>
</dbReference>
<dbReference type="PATRIC" id="fig|447.4.peg.832"/>
<keyword evidence="2" id="KW-0812">Transmembrane</keyword>
<organism evidence="3 4">
    <name type="scientific">Legionella bozemanae</name>
    <name type="common">Fluoribacter bozemanae</name>
    <dbReference type="NCBI Taxonomy" id="447"/>
    <lineage>
        <taxon>Bacteria</taxon>
        <taxon>Pseudomonadati</taxon>
        <taxon>Pseudomonadota</taxon>
        <taxon>Gammaproteobacteria</taxon>
        <taxon>Legionellales</taxon>
        <taxon>Legionellaceae</taxon>
        <taxon>Legionella</taxon>
    </lineage>
</organism>
<feature type="transmembrane region" description="Helical" evidence="2">
    <location>
        <begin position="125"/>
        <end position="145"/>
    </location>
</feature>
<keyword evidence="2" id="KW-1133">Transmembrane helix</keyword>
<feature type="transmembrane region" description="Helical" evidence="2">
    <location>
        <begin position="231"/>
        <end position="261"/>
    </location>
</feature>
<accession>A0A0W0RXN6</accession>
<name>A0A0W0RXN6_LEGBO</name>
<evidence type="ECO:0000256" key="1">
    <source>
        <dbReference type="SAM" id="Coils"/>
    </source>
</evidence>
<sequence>MTIDLNLTSQELIAQLCAIDPSFHQTFTNSTKIDKKALLAWLESTSKIESSNKAFFLITSLRASLLKDLHKSLNPGQVEEETQKGGMTAKTKYALLALAGTVYFGCEGFDGITAMLGAFSSIPTIALFVAGTLFSVLSMVVFYSFDLVEISKNLGIKSTDTKKLLDVLLDEVKQIEAIRMRLAKTVKKSKEELEEDLQVATMLLQRYKDLKQIRDDLTSASNNPYLQAAKYITAGVAGILFFSGGFFAGQTVALAIAGLFVTGMAATAWPIVVAGIAVGLAALSVYWFVERPGIENLISRWRGLDKKKMDKLCKEDVVKKETEELEELIAGINFKIGSLKQHEEDQLEIKSLKERLSAVELEKNAALLKAEKAELEVARLNAELEKIKAQQTKPTVETAKHENPVVSDTIKVARPIPISRDDNELSPRQHHAFFRSASTGHLPGLEKRSILDTANSM</sequence>
<proteinExistence type="predicted"/>